<accession>A0A9P4NMY6</accession>
<proteinExistence type="predicted"/>
<gene>
    <name evidence="1" type="ORF">EJ08DRAFT_592726</name>
</gene>
<sequence>PNSITIAEVQNEFSINAISPLIALQESVKGFQTLNNAMASKTFILTGNVLHLAVKPPMLTYGMTKGASAHMIHNASVTYVEQGVK</sequence>
<protein>
    <submittedName>
        <fullName evidence="1">Uncharacterized protein</fullName>
    </submittedName>
</protein>
<dbReference type="Proteomes" id="UP000800235">
    <property type="component" value="Unassembled WGS sequence"/>
</dbReference>
<feature type="non-terminal residue" evidence="1">
    <location>
        <position position="1"/>
    </location>
</feature>
<dbReference type="SUPFAM" id="SSF51735">
    <property type="entry name" value="NAD(P)-binding Rossmann-fold domains"/>
    <property type="match status" value="1"/>
</dbReference>
<reference evidence="1" key="1">
    <citation type="journal article" date="2020" name="Stud. Mycol.">
        <title>101 Dothideomycetes genomes: a test case for predicting lifestyles and emergence of pathogens.</title>
        <authorList>
            <person name="Haridas S."/>
            <person name="Albert R."/>
            <person name="Binder M."/>
            <person name="Bloem J."/>
            <person name="Labutti K."/>
            <person name="Salamov A."/>
            <person name="Andreopoulos B."/>
            <person name="Baker S."/>
            <person name="Barry K."/>
            <person name="Bills G."/>
            <person name="Bluhm B."/>
            <person name="Cannon C."/>
            <person name="Castanera R."/>
            <person name="Culley D."/>
            <person name="Daum C."/>
            <person name="Ezra D."/>
            <person name="Gonzalez J."/>
            <person name="Henrissat B."/>
            <person name="Kuo A."/>
            <person name="Liang C."/>
            <person name="Lipzen A."/>
            <person name="Lutzoni F."/>
            <person name="Magnuson J."/>
            <person name="Mondo S."/>
            <person name="Nolan M."/>
            <person name="Ohm R."/>
            <person name="Pangilinan J."/>
            <person name="Park H.-J."/>
            <person name="Ramirez L."/>
            <person name="Alfaro M."/>
            <person name="Sun H."/>
            <person name="Tritt A."/>
            <person name="Yoshinaga Y."/>
            <person name="Zwiers L.-H."/>
            <person name="Turgeon B."/>
            <person name="Goodwin S."/>
            <person name="Spatafora J."/>
            <person name="Crous P."/>
            <person name="Grigoriev I."/>
        </authorList>
    </citation>
    <scope>NUCLEOTIDE SEQUENCE</scope>
    <source>
        <strain evidence="1">CBS 130266</strain>
    </source>
</reference>
<dbReference type="Gene3D" id="3.40.50.720">
    <property type="entry name" value="NAD(P)-binding Rossmann-like Domain"/>
    <property type="match status" value="1"/>
</dbReference>
<keyword evidence="2" id="KW-1185">Reference proteome</keyword>
<evidence type="ECO:0000313" key="2">
    <source>
        <dbReference type="Proteomes" id="UP000800235"/>
    </source>
</evidence>
<evidence type="ECO:0000313" key="1">
    <source>
        <dbReference type="EMBL" id="KAF2427663.1"/>
    </source>
</evidence>
<dbReference type="EMBL" id="MU007058">
    <property type="protein sequence ID" value="KAF2427663.1"/>
    <property type="molecule type" value="Genomic_DNA"/>
</dbReference>
<dbReference type="AlphaFoldDB" id="A0A9P4NMY6"/>
<dbReference type="OrthoDB" id="5336600at2759"/>
<dbReference type="InterPro" id="IPR036291">
    <property type="entry name" value="NAD(P)-bd_dom_sf"/>
</dbReference>
<comment type="caution">
    <text evidence="1">The sequence shown here is derived from an EMBL/GenBank/DDBJ whole genome shotgun (WGS) entry which is preliminary data.</text>
</comment>
<name>A0A9P4NMY6_9PEZI</name>
<organism evidence="1 2">
    <name type="scientific">Tothia fuscella</name>
    <dbReference type="NCBI Taxonomy" id="1048955"/>
    <lineage>
        <taxon>Eukaryota</taxon>
        <taxon>Fungi</taxon>
        <taxon>Dikarya</taxon>
        <taxon>Ascomycota</taxon>
        <taxon>Pezizomycotina</taxon>
        <taxon>Dothideomycetes</taxon>
        <taxon>Pleosporomycetidae</taxon>
        <taxon>Venturiales</taxon>
        <taxon>Cylindrosympodiaceae</taxon>
        <taxon>Tothia</taxon>
    </lineage>
</organism>